<dbReference type="SFLD" id="SFLDG01135">
    <property type="entry name" value="C1.5.6:_HAD__Beta-PGM__Phospha"/>
    <property type="match status" value="1"/>
</dbReference>
<protein>
    <submittedName>
        <fullName evidence="1">Phosphatase</fullName>
    </submittedName>
</protein>
<dbReference type="InterPro" id="IPR036412">
    <property type="entry name" value="HAD-like_sf"/>
</dbReference>
<dbReference type="EMBL" id="BJCL01000003">
    <property type="protein sequence ID" value="GCL62495.1"/>
    <property type="molecule type" value="Genomic_DNA"/>
</dbReference>
<gene>
    <name evidence="1" type="ORF">AQPW35_15760</name>
</gene>
<dbReference type="AlphaFoldDB" id="A0A480AS25"/>
<dbReference type="InterPro" id="IPR006439">
    <property type="entry name" value="HAD-SF_hydro_IA"/>
</dbReference>
<proteinExistence type="predicted"/>
<keyword evidence="2" id="KW-1185">Reference proteome</keyword>
<sequence length="237" mass="25162">MLRALVWDVDGTLAETEHDGHRVAFNQAFAEAGLGWHWDEPLYRDLLATTGGKERLRVWWQQVDPATAAASDTTARIARLHARKTAIYVELVARGAVQLRPGVARLLQAARAEGVTLAIATTTTPDNVDALLLATLGAGSPAWFASIGAGDVVPAKKPAPDIYRWVLQRLGLTAADCLALEDSAPGSAAAVAAGLPTVVTRSRYTQADVLPASPLLRADLVDLAGVDLPRLRAWHAG</sequence>
<dbReference type="InterPro" id="IPR044999">
    <property type="entry name" value="CbbY-like"/>
</dbReference>
<comment type="caution">
    <text evidence="1">The sequence shown here is derived from an EMBL/GenBank/DDBJ whole genome shotgun (WGS) entry which is preliminary data.</text>
</comment>
<dbReference type="NCBIfam" id="TIGR01509">
    <property type="entry name" value="HAD-SF-IA-v3"/>
    <property type="match status" value="1"/>
</dbReference>
<dbReference type="PRINTS" id="PR00413">
    <property type="entry name" value="HADHALOGNASE"/>
</dbReference>
<dbReference type="PANTHER" id="PTHR42896:SF2">
    <property type="entry name" value="CBBY-LIKE PROTEIN"/>
    <property type="match status" value="1"/>
</dbReference>
<dbReference type="SFLD" id="SFLDF00035">
    <property type="entry name" value="phosphoglycolate_phosphatase"/>
    <property type="match status" value="1"/>
</dbReference>
<dbReference type="GO" id="GO:0016787">
    <property type="term" value="F:hydrolase activity"/>
    <property type="evidence" value="ECO:0007669"/>
    <property type="project" value="InterPro"/>
</dbReference>
<dbReference type="Proteomes" id="UP000301751">
    <property type="component" value="Unassembled WGS sequence"/>
</dbReference>
<dbReference type="SUPFAM" id="SSF56784">
    <property type="entry name" value="HAD-like"/>
    <property type="match status" value="1"/>
</dbReference>
<dbReference type="Gene3D" id="1.10.150.240">
    <property type="entry name" value="Putative phosphatase, domain 2"/>
    <property type="match status" value="1"/>
</dbReference>
<dbReference type="InterPro" id="IPR023214">
    <property type="entry name" value="HAD_sf"/>
</dbReference>
<organism evidence="1 2">
    <name type="scientific">Pseudaquabacterium pictum</name>
    <dbReference type="NCBI Taxonomy" id="2315236"/>
    <lineage>
        <taxon>Bacteria</taxon>
        <taxon>Pseudomonadati</taxon>
        <taxon>Pseudomonadota</taxon>
        <taxon>Betaproteobacteria</taxon>
        <taxon>Burkholderiales</taxon>
        <taxon>Sphaerotilaceae</taxon>
        <taxon>Pseudaquabacterium</taxon>
    </lineage>
</organism>
<dbReference type="Pfam" id="PF00702">
    <property type="entry name" value="Hydrolase"/>
    <property type="match status" value="1"/>
</dbReference>
<dbReference type="PANTHER" id="PTHR42896">
    <property type="entry name" value="XYLULOSE-1,5-BISPHOSPHATE (XUBP) PHOSPHATASE"/>
    <property type="match status" value="1"/>
</dbReference>
<name>A0A480AS25_9BURK</name>
<reference evidence="2" key="1">
    <citation type="submission" date="2019-03" db="EMBL/GenBank/DDBJ databases">
        <title>Aquabacterium pictum sp.nov., the first bacteriochlorophyll a-containing freshwater bacterium in the genus Aquabacterium of the class Betaproteobacteria.</title>
        <authorList>
            <person name="Hirose S."/>
            <person name="Tank M."/>
            <person name="Hara E."/>
            <person name="Tamaki H."/>
            <person name="Takaichi S."/>
            <person name="Haruta S."/>
            <person name="Hanada S."/>
        </authorList>
    </citation>
    <scope>NUCLEOTIDE SEQUENCE [LARGE SCALE GENOMIC DNA]</scope>
    <source>
        <strain evidence="2">W35</strain>
    </source>
</reference>
<dbReference type="Gene3D" id="3.40.50.1000">
    <property type="entry name" value="HAD superfamily/HAD-like"/>
    <property type="match status" value="1"/>
</dbReference>
<dbReference type="SFLD" id="SFLDS00003">
    <property type="entry name" value="Haloacid_Dehalogenase"/>
    <property type="match status" value="1"/>
</dbReference>
<evidence type="ECO:0000313" key="1">
    <source>
        <dbReference type="EMBL" id="GCL62495.1"/>
    </source>
</evidence>
<dbReference type="InterPro" id="IPR023198">
    <property type="entry name" value="PGP-like_dom2"/>
</dbReference>
<dbReference type="OrthoDB" id="5293434at2"/>
<accession>A0A480AS25</accession>
<dbReference type="SFLD" id="SFLDG01129">
    <property type="entry name" value="C1.5:_HAD__Beta-PGM__Phosphata"/>
    <property type="match status" value="1"/>
</dbReference>
<evidence type="ECO:0000313" key="2">
    <source>
        <dbReference type="Proteomes" id="UP000301751"/>
    </source>
</evidence>
<dbReference type="RefSeq" id="WP_137732248.1">
    <property type="nucleotide sequence ID" value="NZ_BJCL01000003.1"/>
</dbReference>